<sequence length="74" mass="8966">MKFGILATNINFRFDCFNVYIFYTFLIGYCFTYTFYDCCYISEIAHEDTFSFQWHDQQSSVHIVITCHSDIWDE</sequence>
<feature type="transmembrane region" description="Helical" evidence="1">
    <location>
        <begin position="12"/>
        <end position="36"/>
    </location>
</feature>
<organism evidence="2">
    <name type="scientific">Panstrongylus lignarius</name>
    <dbReference type="NCBI Taxonomy" id="156445"/>
    <lineage>
        <taxon>Eukaryota</taxon>
        <taxon>Metazoa</taxon>
        <taxon>Ecdysozoa</taxon>
        <taxon>Arthropoda</taxon>
        <taxon>Hexapoda</taxon>
        <taxon>Insecta</taxon>
        <taxon>Pterygota</taxon>
        <taxon>Neoptera</taxon>
        <taxon>Paraneoptera</taxon>
        <taxon>Hemiptera</taxon>
        <taxon>Heteroptera</taxon>
        <taxon>Panheteroptera</taxon>
        <taxon>Cimicomorpha</taxon>
        <taxon>Reduviidae</taxon>
        <taxon>Triatominae</taxon>
        <taxon>Panstrongylus</taxon>
    </lineage>
</organism>
<dbReference type="EMBL" id="GFTR01000550">
    <property type="protein sequence ID" value="JAW15876.1"/>
    <property type="molecule type" value="Transcribed_RNA"/>
</dbReference>
<proteinExistence type="predicted"/>
<name>A0A224XTL1_9HEMI</name>
<keyword evidence="1" id="KW-1133">Transmembrane helix</keyword>
<reference evidence="2" key="1">
    <citation type="journal article" date="2018" name="PLoS Negl. Trop. Dis.">
        <title>An insight into the salivary gland and fat body transcriptome of Panstrongylus lignarius (Hemiptera: Heteroptera), the main vector of Chagas disease in Peru.</title>
        <authorList>
            <person name="Nevoa J.C."/>
            <person name="Mendes M.T."/>
            <person name="da Silva M.V."/>
            <person name="Soares S.C."/>
            <person name="Oliveira C.J.F."/>
            <person name="Ribeiro J.M.C."/>
        </authorList>
    </citation>
    <scope>NUCLEOTIDE SEQUENCE</scope>
</reference>
<accession>A0A224XTL1</accession>
<protein>
    <submittedName>
        <fullName evidence="2">Uncharacterized protein</fullName>
    </submittedName>
</protein>
<keyword evidence="1" id="KW-0812">Transmembrane</keyword>
<keyword evidence="1" id="KW-0472">Membrane</keyword>
<evidence type="ECO:0000313" key="2">
    <source>
        <dbReference type="EMBL" id="JAW15876.1"/>
    </source>
</evidence>
<dbReference type="AlphaFoldDB" id="A0A224XTL1"/>
<evidence type="ECO:0000256" key="1">
    <source>
        <dbReference type="SAM" id="Phobius"/>
    </source>
</evidence>